<feature type="domain" description="HTH luxR-type" evidence="3">
    <location>
        <begin position="333"/>
        <end position="395"/>
    </location>
</feature>
<dbReference type="InterPro" id="IPR016032">
    <property type="entry name" value="Sig_transdc_resp-reg_C-effctor"/>
</dbReference>
<dbReference type="Proteomes" id="UP001595851">
    <property type="component" value="Unassembled WGS sequence"/>
</dbReference>
<evidence type="ECO:0000313" key="4">
    <source>
        <dbReference type="EMBL" id="MFC4010731.1"/>
    </source>
</evidence>
<evidence type="ECO:0000256" key="1">
    <source>
        <dbReference type="ARBA" id="ARBA00022741"/>
    </source>
</evidence>
<comment type="caution">
    <text evidence="4">The sequence shown here is derived from an EMBL/GenBank/DDBJ whole genome shotgun (WGS) entry which is preliminary data.</text>
</comment>
<dbReference type="Gene3D" id="3.40.50.300">
    <property type="entry name" value="P-loop containing nucleotide triphosphate hydrolases"/>
    <property type="match status" value="1"/>
</dbReference>
<evidence type="ECO:0000259" key="3">
    <source>
        <dbReference type="PROSITE" id="PS50043"/>
    </source>
</evidence>
<keyword evidence="5" id="KW-1185">Reference proteome</keyword>
<dbReference type="PANTHER" id="PTHR16305">
    <property type="entry name" value="TESTICULAR SOLUBLE ADENYLYL CYCLASE"/>
    <property type="match status" value="1"/>
</dbReference>
<dbReference type="InterPro" id="IPR041664">
    <property type="entry name" value="AAA_16"/>
</dbReference>
<dbReference type="InterPro" id="IPR036388">
    <property type="entry name" value="WH-like_DNA-bd_sf"/>
</dbReference>
<sequence length="395" mass="42956">MPFVGRERELRHLADALARPPIVVLIEGEAGVGKTRLLHELAGQPLLVGGCHPMRFPYGPLVEALRQSHPPARLNPVTGALRPLLPEFAHRLPPAPPALGNAQVERHRLFRAVLSLLDALSPVTLVVEDVHWIDQETRELLAFLVRCLPGTVNLVLTYRAEDLRHPASELLAHLPPHIGHTELTLSPLDAEATALLAKHLLPGSADLWPLTGGVPLAVEELARMLADGREPSTPPALRDAVRVKLDALRPTARRIVQAAAMLEEPAPTLTLAAAAGLPPEQGERGLAEAVRRGLLREWTPGAYGLRQPLTRQAVRESITPNLRRRISRRIEAPAEPQGALSPREKQVIGLAADGMTNKAIAESLFLSPRTVEVHVANGLRKLGLTSRRQLSSRNT</sequence>
<dbReference type="Pfam" id="PF13191">
    <property type="entry name" value="AAA_16"/>
    <property type="match status" value="1"/>
</dbReference>
<keyword evidence="2" id="KW-0067">ATP-binding</keyword>
<dbReference type="Gene3D" id="1.10.10.10">
    <property type="entry name" value="Winged helix-like DNA-binding domain superfamily/Winged helix DNA-binding domain"/>
    <property type="match status" value="1"/>
</dbReference>
<dbReference type="InterPro" id="IPR027417">
    <property type="entry name" value="P-loop_NTPase"/>
</dbReference>
<evidence type="ECO:0000256" key="2">
    <source>
        <dbReference type="ARBA" id="ARBA00022840"/>
    </source>
</evidence>
<dbReference type="SUPFAM" id="SSF52540">
    <property type="entry name" value="P-loop containing nucleoside triphosphate hydrolases"/>
    <property type="match status" value="1"/>
</dbReference>
<gene>
    <name evidence="4" type="ORF">ACFOY2_26125</name>
</gene>
<dbReference type="EMBL" id="JBHSBI010000013">
    <property type="protein sequence ID" value="MFC4010731.1"/>
    <property type="molecule type" value="Genomic_DNA"/>
</dbReference>
<dbReference type="RefSeq" id="WP_379530723.1">
    <property type="nucleotide sequence ID" value="NZ_JBHSBI010000013.1"/>
</dbReference>
<name>A0ABV8G9R3_9ACTN</name>
<proteinExistence type="predicted"/>
<protein>
    <submittedName>
        <fullName evidence="4">AAA family ATPase</fullName>
    </submittedName>
</protein>
<dbReference type="SMART" id="SM00421">
    <property type="entry name" value="HTH_LUXR"/>
    <property type="match status" value="1"/>
</dbReference>
<dbReference type="CDD" id="cd06170">
    <property type="entry name" value="LuxR_C_like"/>
    <property type="match status" value="1"/>
</dbReference>
<dbReference type="PANTHER" id="PTHR16305:SF35">
    <property type="entry name" value="TRANSCRIPTIONAL ACTIVATOR DOMAIN"/>
    <property type="match status" value="1"/>
</dbReference>
<accession>A0ABV8G9R3</accession>
<dbReference type="PRINTS" id="PR00038">
    <property type="entry name" value="HTHLUXR"/>
</dbReference>
<evidence type="ECO:0000313" key="5">
    <source>
        <dbReference type="Proteomes" id="UP001595851"/>
    </source>
</evidence>
<dbReference type="SUPFAM" id="SSF46894">
    <property type="entry name" value="C-terminal effector domain of the bipartite response regulators"/>
    <property type="match status" value="1"/>
</dbReference>
<dbReference type="PROSITE" id="PS50043">
    <property type="entry name" value="HTH_LUXR_2"/>
    <property type="match status" value="1"/>
</dbReference>
<keyword evidence="1" id="KW-0547">Nucleotide-binding</keyword>
<organism evidence="4 5">
    <name type="scientific">Nonomuraea purpurea</name>
    <dbReference type="NCBI Taxonomy" id="1849276"/>
    <lineage>
        <taxon>Bacteria</taxon>
        <taxon>Bacillati</taxon>
        <taxon>Actinomycetota</taxon>
        <taxon>Actinomycetes</taxon>
        <taxon>Streptosporangiales</taxon>
        <taxon>Streptosporangiaceae</taxon>
        <taxon>Nonomuraea</taxon>
    </lineage>
</organism>
<dbReference type="Pfam" id="PF00196">
    <property type="entry name" value="GerE"/>
    <property type="match status" value="1"/>
</dbReference>
<reference evidence="5" key="1">
    <citation type="journal article" date="2019" name="Int. J. Syst. Evol. Microbiol.">
        <title>The Global Catalogue of Microorganisms (GCM) 10K type strain sequencing project: providing services to taxonomists for standard genome sequencing and annotation.</title>
        <authorList>
            <consortium name="The Broad Institute Genomics Platform"/>
            <consortium name="The Broad Institute Genome Sequencing Center for Infectious Disease"/>
            <person name="Wu L."/>
            <person name="Ma J."/>
        </authorList>
    </citation>
    <scope>NUCLEOTIDE SEQUENCE [LARGE SCALE GENOMIC DNA]</scope>
    <source>
        <strain evidence="5">TBRC 1276</strain>
    </source>
</reference>
<dbReference type="InterPro" id="IPR000792">
    <property type="entry name" value="Tscrpt_reg_LuxR_C"/>
</dbReference>